<evidence type="ECO:0000256" key="1">
    <source>
        <dbReference type="ARBA" id="ARBA00007169"/>
    </source>
</evidence>
<dbReference type="PANTHER" id="PTHR11487:SF0">
    <property type="entry name" value="S-ACYL FATTY ACID SYNTHASE THIOESTERASE, MEDIUM CHAIN"/>
    <property type="match status" value="1"/>
</dbReference>
<dbReference type="InterPro" id="IPR001031">
    <property type="entry name" value="Thioesterase"/>
</dbReference>
<dbReference type="AlphaFoldDB" id="A0A561WK04"/>
<keyword evidence="2" id="KW-0378">Hydrolase</keyword>
<sequence>MSVTFFFPGAGSFGGETPAGAVLIRYPGRYGRGFGVPAPSFDAVVDACLAQLARRAGTPPTLVGHSYGAYVAYATAARLGQVAGLVVIGANAPARHEVAADALRDPAGYLQRVDPQALADVPSPEWRDIVAETTAQDLRLLTEFDPAAVAPLSCPVLAVRGESDPLTSDEGIGAWRSCTGGAFTARTLPGGHSTVLRDPSLAPDTLDVEETAR</sequence>
<dbReference type="SUPFAM" id="SSF53474">
    <property type="entry name" value="alpha/beta-Hydrolases"/>
    <property type="match status" value="1"/>
</dbReference>
<dbReference type="OrthoDB" id="8480037at2"/>
<dbReference type="InterPro" id="IPR020802">
    <property type="entry name" value="TesA-like"/>
</dbReference>
<comment type="similarity">
    <text evidence="1">Belongs to the thioesterase family.</text>
</comment>
<dbReference type="GO" id="GO:0008610">
    <property type="term" value="P:lipid biosynthetic process"/>
    <property type="evidence" value="ECO:0007669"/>
    <property type="project" value="TreeGrafter"/>
</dbReference>
<dbReference type="RefSeq" id="WP_122977354.1">
    <property type="nucleotide sequence ID" value="NZ_BOMX01000077.1"/>
</dbReference>
<dbReference type="GO" id="GO:0016787">
    <property type="term" value="F:hydrolase activity"/>
    <property type="evidence" value="ECO:0007669"/>
    <property type="project" value="UniProtKB-KW"/>
</dbReference>
<dbReference type="SMART" id="SM00824">
    <property type="entry name" value="PKS_TE"/>
    <property type="match status" value="1"/>
</dbReference>
<accession>A0A561WK04</accession>
<protein>
    <submittedName>
        <fullName evidence="5">Surfactin synthase thioesterase subunit</fullName>
    </submittedName>
</protein>
<evidence type="ECO:0000256" key="2">
    <source>
        <dbReference type="ARBA" id="ARBA00022801"/>
    </source>
</evidence>
<feature type="domain" description="Thioesterase TesA-like" evidence="4">
    <location>
        <begin position="5"/>
        <end position="209"/>
    </location>
</feature>
<dbReference type="EMBL" id="VIWY01000002">
    <property type="protein sequence ID" value="TWG24197.1"/>
    <property type="molecule type" value="Genomic_DNA"/>
</dbReference>
<comment type="caution">
    <text evidence="5">The sequence shown here is derived from an EMBL/GenBank/DDBJ whole genome shotgun (WGS) entry which is preliminary data.</text>
</comment>
<evidence type="ECO:0000256" key="3">
    <source>
        <dbReference type="SAM" id="MobiDB-lite"/>
    </source>
</evidence>
<evidence type="ECO:0000313" key="5">
    <source>
        <dbReference type="EMBL" id="TWG24197.1"/>
    </source>
</evidence>
<dbReference type="PANTHER" id="PTHR11487">
    <property type="entry name" value="THIOESTERASE"/>
    <property type="match status" value="1"/>
</dbReference>
<keyword evidence="6" id="KW-1185">Reference proteome</keyword>
<dbReference type="InterPro" id="IPR012223">
    <property type="entry name" value="TEII"/>
</dbReference>
<dbReference type="Proteomes" id="UP000320239">
    <property type="component" value="Unassembled WGS sequence"/>
</dbReference>
<name>A0A561WK04_ACTTI</name>
<dbReference type="Gene3D" id="3.40.50.1820">
    <property type="entry name" value="alpha/beta hydrolase"/>
    <property type="match status" value="1"/>
</dbReference>
<dbReference type="Pfam" id="PF00975">
    <property type="entry name" value="Thioesterase"/>
    <property type="match status" value="1"/>
</dbReference>
<proteinExistence type="inferred from homology"/>
<gene>
    <name evidence="5" type="ORF">FHX34_102750</name>
</gene>
<dbReference type="InterPro" id="IPR029058">
    <property type="entry name" value="AB_hydrolase_fold"/>
</dbReference>
<evidence type="ECO:0000259" key="4">
    <source>
        <dbReference type="SMART" id="SM00824"/>
    </source>
</evidence>
<evidence type="ECO:0000313" key="6">
    <source>
        <dbReference type="Proteomes" id="UP000320239"/>
    </source>
</evidence>
<feature type="region of interest" description="Disordered" evidence="3">
    <location>
        <begin position="194"/>
        <end position="213"/>
    </location>
</feature>
<organism evidence="5 6">
    <name type="scientific">Actinoplanes teichomyceticus</name>
    <dbReference type="NCBI Taxonomy" id="1867"/>
    <lineage>
        <taxon>Bacteria</taxon>
        <taxon>Bacillati</taxon>
        <taxon>Actinomycetota</taxon>
        <taxon>Actinomycetes</taxon>
        <taxon>Micromonosporales</taxon>
        <taxon>Micromonosporaceae</taxon>
        <taxon>Actinoplanes</taxon>
    </lineage>
</organism>
<reference evidence="5 6" key="1">
    <citation type="submission" date="2019-06" db="EMBL/GenBank/DDBJ databases">
        <title>Sequencing the genomes of 1000 actinobacteria strains.</title>
        <authorList>
            <person name="Klenk H.-P."/>
        </authorList>
    </citation>
    <scope>NUCLEOTIDE SEQUENCE [LARGE SCALE GENOMIC DNA]</scope>
    <source>
        <strain evidence="5 6">DSM 43866</strain>
    </source>
</reference>